<evidence type="ECO:0000313" key="2">
    <source>
        <dbReference type="Proteomes" id="UP001552594"/>
    </source>
</evidence>
<dbReference type="EMBL" id="JBFAUK010000005">
    <property type="protein sequence ID" value="MEV5506633.1"/>
    <property type="molecule type" value="Genomic_DNA"/>
</dbReference>
<dbReference type="Pfam" id="PF19979">
    <property type="entry name" value="DUF6415"/>
    <property type="match status" value="1"/>
</dbReference>
<dbReference type="Proteomes" id="UP001552594">
    <property type="component" value="Unassembled WGS sequence"/>
</dbReference>
<evidence type="ECO:0000313" key="1">
    <source>
        <dbReference type="EMBL" id="MEV5506633.1"/>
    </source>
</evidence>
<name>A0ABV3JUR5_STRON</name>
<gene>
    <name evidence="1" type="ORF">AB0L16_09155</name>
</gene>
<keyword evidence="2" id="KW-1185">Reference proteome</keyword>
<protein>
    <submittedName>
        <fullName evidence="1">DUF6415 family natural product biosynthesis protein</fullName>
    </submittedName>
</protein>
<organism evidence="1 2">
    <name type="scientific">Streptomyces orinoci</name>
    <name type="common">Streptoverticillium orinoci</name>
    <dbReference type="NCBI Taxonomy" id="67339"/>
    <lineage>
        <taxon>Bacteria</taxon>
        <taxon>Bacillati</taxon>
        <taxon>Actinomycetota</taxon>
        <taxon>Actinomycetes</taxon>
        <taxon>Kitasatosporales</taxon>
        <taxon>Streptomycetaceae</taxon>
        <taxon>Streptomyces</taxon>
    </lineage>
</organism>
<proteinExistence type="predicted"/>
<dbReference type="InterPro" id="IPR046300">
    <property type="entry name" value="DUF6415"/>
</dbReference>
<dbReference type="RefSeq" id="WP_109279693.1">
    <property type="nucleotide sequence ID" value="NZ_JBFAUK010000005.1"/>
</dbReference>
<reference evidence="1 2" key="1">
    <citation type="submission" date="2024-06" db="EMBL/GenBank/DDBJ databases">
        <title>The Natural Products Discovery Center: Release of the First 8490 Sequenced Strains for Exploring Actinobacteria Biosynthetic Diversity.</title>
        <authorList>
            <person name="Kalkreuter E."/>
            <person name="Kautsar S.A."/>
            <person name="Yang D."/>
            <person name="Bader C.D."/>
            <person name="Teijaro C.N."/>
            <person name="Fluegel L."/>
            <person name="Davis C.M."/>
            <person name="Simpson J.R."/>
            <person name="Lauterbach L."/>
            <person name="Steele A.D."/>
            <person name="Gui C."/>
            <person name="Meng S."/>
            <person name="Li G."/>
            <person name="Viehrig K."/>
            <person name="Ye F."/>
            <person name="Su P."/>
            <person name="Kiefer A.F."/>
            <person name="Nichols A."/>
            <person name="Cepeda A.J."/>
            <person name="Yan W."/>
            <person name="Fan B."/>
            <person name="Jiang Y."/>
            <person name="Adhikari A."/>
            <person name="Zheng C.-J."/>
            <person name="Schuster L."/>
            <person name="Cowan T.M."/>
            <person name="Smanski M.J."/>
            <person name="Chevrette M.G."/>
            <person name="De Carvalho L.P.S."/>
            <person name="Shen B."/>
        </authorList>
    </citation>
    <scope>NUCLEOTIDE SEQUENCE [LARGE SCALE GENOMIC DNA]</scope>
    <source>
        <strain evidence="1 2">NPDC052347</strain>
    </source>
</reference>
<comment type="caution">
    <text evidence="1">The sequence shown here is derived from an EMBL/GenBank/DDBJ whole genome shotgun (WGS) entry which is preliminary data.</text>
</comment>
<sequence>MSPTQITRRMKTHDTEATVPELPIDIDEIQTTIRTTLDRLPDATTAEPLLLSLRGHIQLLLPEIEAKDWERHGQGMLMRFLTESVREKLTEEPVRPVVARCLYAQQLARVCRSLLHFAQADPETVRLPQQVFP</sequence>
<accession>A0ABV3JUR5</accession>